<sequence length="502" mass="51479">MTETATRRRLGARELLETMLDAGSYLSWDAPVRGVAGDGTRNTGYAADLAAARGKSGSDESVLTGEGRIGNHRVAIVVSDFAFLAGSIGRDAAQRLVSAVERATGLGLPLVAMPASGGTRMQEGTPAFLGMVEIVAAVQAHRTAGLPYLVYLRHPTTGGVMASWGSLGHVTAAEPGALLGFLGPRVYEALHGEAFPSGVQTAENLFDHGLVDAVVPPEGLGDYFGRVLDLLEPGHVVAGGALPSTSSATAGAAGQTAWESVLRSRDPLRPSSAELLRHAAGSVVLLRGAGDGTKDHGMLVALARFGATSCVLVGHQRNNAMGPGSLRDARRGMRLAKELRLPLVTVIDTPGASLSREAEEGGLAAEIARSLYDLLGVGTATLSVLLGQGTGGGALALLPADRTIAAQHAWLAPLPPEGASAIVHRTTSQAPALAESQGITASVLAGRGIVDVVVEEVPDAAAAPVEFCHRVGEVIAVELLGLARRGAPGLQARRSKYRALIG</sequence>
<evidence type="ECO:0000313" key="20">
    <source>
        <dbReference type="EMBL" id="MDQ0102297.1"/>
    </source>
</evidence>
<dbReference type="InterPro" id="IPR029045">
    <property type="entry name" value="ClpP/crotonase-like_dom_sf"/>
</dbReference>
<accession>A0ABT9TP73</accession>
<evidence type="ECO:0000256" key="8">
    <source>
        <dbReference type="ARBA" id="ARBA00022516"/>
    </source>
</evidence>
<keyword evidence="14" id="KW-0443">Lipid metabolism</keyword>
<keyword evidence="8" id="KW-0444">Lipid biosynthesis</keyword>
<comment type="subunit">
    <text evidence="5">Acetyl-CoA carboxylase is a heterotetramer composed of biotin carboxyl carrier protein (AccB), biotin carboxylase (AccC) and two subunits of ACCase subunit beta/alpha.</text>
</comment>
<keyword evidence="11" id="KW-0479">Metal-binding</keyword>
<keyword evidence="20" id="KW-0436">Ligase</keyword>
<name>A0ABT9TP73_PAENI</name>
<dbReference type="Pfam" id="PF01039">
    <property type="entry name" value="Carboxyl_trans"/>
    <property type="match status" value="1"/>
</dbReference>
<dbReference type="EMBL" id="JAUSSW010000004">
    <property type="protein sequence ID" value="MDQ0102297.1"/>
    <property type="molecule type" value="Genomic_DNA"/>
</dbReference>
<comment type="subcellular location">
    <subcellularLocation>
        <location evidence="2">Cytoplasm</location>
    </subcellularLocation>
</comment>
<evidence type="ECO:0000256" key="16">
    <source>
        <dbReference type="ARBA" id="ARBA00025280"/>
    </source>
</evidence>
<keyword evidence="11" id="KW-0863">Zinc-finger</keyword>
<evidence type="ECO:0000256" key="5">
    <source>
        <dbReference type="ARBA" id="ARBA00011664"/>
    </source>
</evidence>
<evidence type="ECO:0000256" key="13">
    <source>
        <dbReference type="ARBA" id="ARBA00022840"/>
    </source>
</evidence>
<comment type="similarity">
    <text evidence="4">In the N-terminal section; belongs to the AccD/PCCB family.</text>
</comment>
<protein>
    <recommendedName>
        <fullName evidence="7">Acetyl-coenzyme A carboxylase carboxyl transferase subunits beta/alpha</fullName>
        <ecNumber evidence="6">2.1.3.15</ecNumber>
    </recommendedName>
</protein>
<feature type="domain" description="CoA carboxyltransferase C-terminal" evidence="19">
    <location>
        <begin position="243"/>
        <end position="481"/>
    </location>
</feature>
<dbReference type="Pfam" id="PF03255">
    <property type="entry name" value="ACCA"/>
    <property type="match status" value="1"/>
</dbReference>
<keyword evidence="9 20" id="KW-0808">Transferase</keyword>
<reference evidence="20 21" key="1">
    <citation type="submission" date="2023-07" db="EMBL/GenBank/DDBJ databases">
        <title>Sorghum-associated microbial communities from plants grown in Nebraska, USA.</title>
        <authorList>
            <person name="Schachtman D."/>
        </authorList>
    </citation>
    <scope>NUCLEOTIDE SEQUENCE [LARGE SCALE GENOMIC DNA]</scope>
    <source>
        <strain evidence="20 21">CC523</strain>
    </source>
</reference>
<evidence type="ECO:0000256" key="1">
    <source>
        <dbReference type="ARBA" id="ARBA00001947"/>
    </source>
</evidence>
<dbReference type="InterPro" id="IPR011763">
    <property type="entry name" value="COA_CT_C"/>
</dbReference>
<evidence type="ECO:0000259" key="18">
    <source>
        <dbReference type="PROSITE" id="PS50980"/>
    </source>
</evidence>
<keyword evidence="21" id="KW-1185">Reference proteome</keyword>
<keyword evidence="11" id="KW-0862">Zinc</keyword>
<evidence type="ECO:0000256" key="4">
    <source>
        <dbReference type="ARBA" id="ARBA00010284"/>
    </source>
</evidence>
<keyword evidence="12" id="KW-0276">Fatty acid metabolism</keyword>
<comment type="caution">
    <text evidence="20">The sequence shown here is derived from an EMBL/GenBank/DDBJ whole genome shotgun (WGS) entry which is preliminary data.</text>
</comment>
<dbReference type="RefSeq" id="WP_064722649.1">
    <property type="nucleotide sequence ID" value="NZ_BDDW01000006.1"/>
</dbReference>
<dbReference type="Gene3D" id="3.90.226.10">
    <property type="entry name" value="2-enoyl-CoA Hydratase, Chain A, domain 1"/>
    <property type="match status" value="2"/>
</dbReference>
<dbReference type="PANTHER" id="PTHR42995:SF5">
    <property type="entry name" value="ACETYL-COENZYME A CARBOXYLASE CARBOXYL TRANSFERASE SUBUNIT BETA, CHLOROPLASTIC"/>
    <property type="match status" value="1"/>
</dbReference>
<proteinExistence type="inferred from homology"/>
<organism evidence="20 21">
    <name type="scientific">Paenarthrobacter nicotinovorans</name>
    <name type="common">Arthrobacter nicotinovorans</name>
    <dbReference type="NCBI Taxonomy" id="29320"/>
    <lineage>
        <taxon>Bacteria</taxon>
        <taxon>Bacillati</taxon>
        <taxon>Actinomycetota</taxon>
        <taxon>Actinomycetes</taxon>
        <taxon>Micrococcales</taxon>
        <taxon>Micrococcaceae</taxon>
        <taxon>Paenarthrobacter</taxon>
    </lineage>
</organism>
<evidence type="ECO:0000256" key="9">
    <source>
        <dbReference type="ARBA" id="ARBA00022679"/>
    </source>
</evidence>
<evidence type="ECO:0000256" key="14">
    <source>
        <dbReference type="ARBA" id="ARBA00023098"/>
    </source>
</evidence>
<dbReference type="InterPro" id="IPR011762">
    <property type="entry name" value="COA_CT_N"/>
</dbReference>
<evidence type="ECO:0000256" key="15">
    <source>
        <dbReference type="ARBA" id="ARBA00023160"/>
    </source>
</evidence>
<dbReference type="GO" id="GO:0003989">
    <property type="term" value="F:acetyl-CoA carboxylase activity"/>
    <property type="evidence" value="ECO:0007669"/>
    <property type="project" value="UniProtKB-EC"/>
</dbReference>
<keyword evidence="13" id="KW-0067">ATP-binding</keyword>
<dbReference type="InterPro" id="IPR001095">
    <property type="entry name" value="Acetyl_CoA_COase_a_su"/>
</dbReference>
<dbReference type="InterPro" id="IPR034733">
    <property type="entry name" value="AcCoA_carboxyl_beta"/>
</dbReference>
<dbReference type="PRINTS" id="PR01070">
    <property type="entry name" value="ACCCTRFRASEB"/>
</dbReference>
<dbReference type="PROSITE" id="PS50980">
    <property type="entry name" value="COA_CT_NTER"/>
    <property type="match status" value="1"/>
</dbReference>
<gene>
    <name evidence="20" type="ORF">J2T10_001943</name>
</gene>
<evidence type="ECO:0000256" key="10">
    <source>
        <dbReference type="ARBA" id="ARBA00022741"/>
    </source>
</evidence>
<evidence type="ECO:0000256" key="12">
    <source>
        <dbReference type="ARBA" id="ARBA00022832"/>
    </source>
</evidence>
<evidence type="ECO:0000256" key="3">
    <source>
        <dbReference type="ARBA" id="ARBA00006276"/>
    </source>
</evidence>
<evidence type="ECO:0000259" key="19">
    <source>
        <dbReference type="PROSITE" id="PS50989"/>
    </source>
</evidence>
<dbReference type="Proteomes" id="UP001244563">
    <property type="component" value="Unassembled WGS sequence"/>
</dbReference>
<dbReference type="EC" id="2.1.3.15" evidence="6"/>
<dbReference type="SUPFAM" id="SSF52096">
    <property type="entry name" value="ClpP/crotonase"/>
    <property type="match status" value="2"/>
</dbReference>
<feature type="domain" description="CoA carboxyltransferase N-terminal" evidence="18">
    <location>
        <begin position="1"/>
        <end position="246"/>
    </location>
</feature>
<evidence type="ECO:0000256" key="11">
    <source>
        <dbReference type="ARBA" id="ARBA00022771"/>
    </source>
</evidence>
<keyword evidence="15" id="KW-0275">Fatty acid biosynthesis</keyword>
<evidence type="ECO:0000256" key="6">
    <source>
        <dbReference type="ARBA" id="ARBA00011883"/>
    </source>
</evidence>
<dbReference type="PANTHER" id="PTHR42995">
    <property type="entry name" value="ACETYL-COENZYME A CARBOXYLASE CARBOXYL TRANSFERASE SUBUNIT BETA, CHLOROPLASTIC"/>
    <property type="match status" value="1"/>
</dbReference>
<dbReference type="PROSITE" id="PS50989">
    <property type="entry name" value="COA_CT_CTER"/>
    <property type="match status" value="1"/>
</dbReference>
<evidence type="ECO:0000313" key="21">
    <source>
        <dbReference type="Proteomes" id="UP001244563"/>
    </source>
</evidence>
<dbReference type="InterPro" id="IPR000438">
    <property type="entry name" value="Acetyl_CoA_COase_Trfase_b_su"/>
</dbReference>
<comment type="function">
    <text evidence="16">Component of the acetyl coenzyme A carboxylase (ACC) complex. Biotin carboxylase (BC) catalyzes the carboxylation of biotin on its carrier protein (BCCP) and then the CO(2) group is transferred by the transcarboxylase to acetyl-CoA to form malonyl-CoA.</text>
</comment>
<comment type="similarity">
    <text evidence="3">In the C-terminal section; belongs to the AccA family.</text>
</comment>
<comment type="cofactor">
    <cofactor evidence="1">
        <name>Zn(2+)</name>
        <dbReference type="ChEBI" id="CHEBI:29105"/>
    </cofactor>
</comment>
<dbReference type="GO" id="GO:0016740">
    <property type="term" value="F:transferase activity"/>
    <property type="evidence" value="ECO:0007669"/>
    <property type="project" value="UniProtKB-KW"/>
</dbReference>
<evidence type="ECO:0000256" key="17">
    <source>
        <dbReference type="ARBA" id="ARBA00049152"/>
    </source>
</evidence>
<evidence type="ECO:0000256" key="7">
    <source>
        <dbReference type="ARBA" id="ARBA00018312"/>
    </source>
</evidence>
<evidence type="ECO:0000256" key="2">
    <source>
        <dbReference type="ARBA" id="ARBA00004496"/>
    </source>
</evidence>
<keyword evidence="10" id="KW-0547">Nucleotide-binding</keyword>
<comment type="catalytic activity">
    <reaction evidence="17">
        <text>N(6)-carboxybiotinyl-L-lysyl-[protein] + acetyl-CoA = N(6)-biotinyl-L-lysyl-[protein] + malonyl-CoA</text>
        <dbReference type="Rhea" id="RHEA:54728"/>
        <dbReference type="Rhea" id="RHEA-COMP:10505"/>
        <dbReference type="Rhea" id="RHEA-COMP:10506"/>
        <dbReference type="ChEBI" id="CHEBI:57288"/>
        <dbReference type="ChEBI" id="CHEBI:57384"/>
        <dbReference type="ChEBI" id="CHEBI:83144"/>
        <dbReference type="ChEBI" id="CHEBI:83145"/>
        <dbReference type="EC" id="2.1.3.15"/>
    </reaction>
</comment>